<dbReference type="InterPro" id="IPR023170">
    <property type="entry name" value="HhH_base_excis_C"/>
</dbReference>
<dbReference type="PANTHER" id="PTHR47203:SF1">
    <property type="entry name" value="HYPOTHETICAL BASE EXCISION DNA REPAIR PROTEIN (EUROFUNG)"/>
    <property type="match status" value="1"/>
</dbReference>
<reference evidence="3" key="1">
    <citation type="submission" date="2014-11" db="EMBL/GenBank/DDBJ databases">
        <authorList>
            <person name="Otto D Thomas"/>
            <person name="Naeem Raeece"/>
        </authorList>
    </citation>
    <scope>NUCLEOTIDE SEQUENCE</scope>
</reference>
<name>A0A0G4HDV6_9ALVE</name>
<feature type="region of interest" description="Disordered" evidence="1">
    <location>
        <begin position="21"/>
        <end position="124"/>
    </location>
</feature>
<dbReference type="SUPFAM" id="SSF48150">
    <property type="entry name" value="DNA-glycosylase"/>
    <property type="match status" value="1"/>
</dbReference>
<dbReference type="Pfam" id="PF00730">
    <property type="entry name" value="HhH-GPD"/>
    <property type="match status" value="1"/>
</dbReference>
<evidence type="ECO:0000256" key="1">
    <source>
        <dbReference type="SAM" id="MobiDB-lite"/>
    </source>
</evidence>
<dbReference type="Gene3D" id="1.10.1670.10">
    <property type="entry name" value="Helix-hairpin-Helix base-excision DNA repair enzymes (C-terminal)"/>
    <property type="match status" value="1"/>
</dbReference>
<dbReference type="AlphaFoldDB" id="A0A0G4HDV6"/>
<gene>
    <name evidence="3" type="ORF">Cvel_6486</name>
</gene>
<accession>A0A0G4HDV6</accession>
<feature type="domain" description="HhH-GPD" evidence="2">
    <location>
        <begin position="229"/>
        <end position="424"/>
    </location>
</feature>
<feature type="compositionally biased region" description="Low complexity" evidence="1">
    <location>
        <begin position="72"/>
        <end position="89"/>
    </location>
</feature>
<dbReference type="CDD" id="cd00056">
    <property type="entry name" value="ENDO3c"/>
    <property type="match status" value="1"/>
</dbReference>
<dbReference type="EMBL" id="CDMZ01002407">
    <property type="protein sequence ID" value="CEM42223.1"/>
    <property type="molecule type" value="Genomic_DNA"/>
</dbReference>
<dbReference type="InterPro" id="IPR003265">
    <property type="entry name" value="HhH-GPD_domain"/>
</dbReference>
<dbReference type="GO" id="GO:0016787">
    <property type="term" value="F:hydrolase activity"/>
    <property type="evidence" value="ECO:0007669"/>
    <property type="project" value="UniProtKB-ARBA"/>
</dbReference>
<organism evidence="3">
    <name type="scientific">Chromera velia CCMP2878</name>
    <dbReference type="NCBI Taxonomy" id="1169474"/>
    <lineage>
        <taxon>Eukaryota</taxon>
        <taxon>Sar</taxon>
        <taxon>Alveolata</taxon>
        <taxon>Colpodellida</taxon>
        <taxon>Chromeraceae</taxon>
        <taxon>Chromera</taxon>
    </lineage>
</organism>
<dbReference type="PANTHER" id="PTHR47203">
    <property type="match status" value="1"/>
</dbReference>
<dbReference type="SMART" id="SM00478">
    <property type="entry name" value="ENDO3c"/>
    <property type="match status" value="1"/>
</dbReference>
<dbReference type="PhylomeDB" id="A0A0G4HDV6"/>
<sequence>MKAKMLSETASSKICVRTLRSALKKTNGTGKQKQMPKKEGQAGAVVKKETGRASPPPKAISSSQRRGRAEKAPATSRTTATLTGTPSRPANARAALMAVKIKEEGEGGRPPQPTPSKKRRRQEEETIVKIEASLLKQEEGTFLLPPPPKALKKQETQKSKSRKIKQEEGLSPMQRKMALAAESPSPFPSFHPPLPSQSLSVYEALEALHGPVSFSTDRPVLDSLVRTILSQNTTDRTSARAFEQLKREFPSWRSVLCAPPGAVEESIRVGGLADIKAERVRRILLGLLKKFPLECQHAATMMSSSSKASKGGEMGGGVVPEEILRSLPGEPTLEFLRSWDGSSVREFLTSLDGVGPKTAACVMLFALGLPEFPVDTHVLHIAQKRLKWLPSGANRETAFLHLNCRIPEAIKGPLHVLLVEHGKRCRACSRGSLQKEEIEGTCPLPEANREGRAAE</sequence>
<feature type="region of interest" description="Disordered" evidence="1">
    <location>
        <begin position="138"/>
        <end position="172"/>
    </location>
</feature>
<proteinExistence type="predicted"/>
<evidence type="ECO:0000313" key="3">
    <source>
        <dbReference type="EMBL" id="CEM42223.1"/>
    </source>
</evidence>
<dbReference type="Gene3D" id="1.10.340.30">
    <property type="entry name" value="Hypothetical protein, domain 2"/>
    <property type="match status" value="1"/>
</dbReference>
<dbReference type="GO" id="GO:0006284">
    <property type="term" value="P:base-excision repair"/>
    <property type="evidence" value="ECO:0007669"/>
    <property type="project" value="InterPro"/>
</dbReference>
<feature type="compositionally biased region" description="Basic and acidic residues" evidence="1">
    <location>
        <begin position="152"/>
        <end position="168"/>
    </location>
</feature>
<protein>
    <recommendedName>
        <fullName evidence="2">HhH-GPD domain-containing protein</fullName>
    </recommendedName>
</protein>
<dbReference type="VEuPathDB" id="CryptoDB:Cvel_6486"/>
<evidence type="ECO:0000259" key="2">
    <source>
        <dbReference type="SMART" id="SM00478"/>
    </source>
</evidence>
<dbReference type="GO" id="GO:0140097">
    <property type="term" value="F:catalytic activity, acting on DNA"/>
    <property type="evidence" value="ECO:0007669"/>
    <property type="project" value="UniProtKB-ARBA"/>
</dbReference>
<feature type="compositionally biased region" description="Basic and acidic residues" evidence="1">
    <location>
        <begin position="36"/>
        <end position="51"/>
    </location>
</feature>
<dbReference type="InterPro" id="IPR011257">
    <property type="entry name" value="DNA_glycosylase"/>
</dbReference>